<dbReference type="InterPro" id="IPR023214">
    <property type="entry name" value="HAD_sf"/>
</dbReference>
<evidence type="ECO:0000313" key="1">
    <source>
        <dbReference type="EMBL" id="PIE32469.1"/>
    </source>
</evidence>
<dbReference type="Gene3D" id="3.40.50.1000">
    <property type="entry name" value="HAD superfamily/HAD-like"/>
    <property type="match status" value="1"/>
</dbReference>
<dbReference type="CDD" id="cd01427">
    <property type="entry name" value="HAD_like"/>
    <property type="match status" value="1"/>
</dbReference>
<comment type="caution">
    <text evidence="1">The sequence shown here is derived from an EMBL/GenBank/DDBJ whole genome shotgun (WGS) entry which is preliminary data.</text>
</comment>
<protein>
    <submittedName>
        <fullName evidence="1">Haloacid dehalogenase</fullName>
    </submittedName>
</protein>
<gene>
    <name evidence="1" type="ORF">CSA56_15365</name>
</gene>
<name>A0A2G6KCD5_9BACT</name>
<dbReference type="SUPFAM" id="SSF56784">
    <property type="entry name" value="HAD-like"/>
    <property type="match status" value="1"/>
</dbReference>
<dbReference type="AlphaFoldDB" id="A0A2G6KCD5"/>
<proteinExistence type="predicted"/>
<organism evidence="1 2">
    <name type="scientific">candidate division KSB3 bacterium</name>
    <dbReference type="NCBI Taxonomy" id="2044937"/>
    <lineage>
        <taxon>Bacteria</taxon>
        <taxon>candidate division KSB3</taxon>
    </lineage>
</organism>
<reference evidence="1 2" key="1">
    <citation type="submission" date="2017-10" db="EMBL/GenBank/DDBJ databases">
        <title>Novel microbial diversity and functional potential in the marine mammal oral microbiome.</title>
        <authorList>
            <person name="Dudek N.K."/>
            <person name="Sun C.L."/>
            <person name="Burstein D."/>
            <person name="Kantor R.S."/>
            <person name="Aliaga Goltsman D.S."/>
            <person name="Bik E.M."/>
            <person name="Thomas B.C."/>
            <person name="Banfield J.F."/>
            <person name="Relman D.A."/>
        </authorList>
    </citation>
    <scope>NUCLEOTIDE SEQUENCE [LARGE SCALE GENOMIC DNA]</scope>
    <source>
        <strain evidence="1">DOLJORAL78_47_16</strain>
    </source>
</reference>
<dbReference type="InterPro" id="IPR036412">
    <property type="entry name" value="HAD-like_sf"/>
</dbReference>
<dbReference type="Proteomes" id="UP000230821">
    <property type="component" value="Unassembled WGS sequence"/>
</dbReference>
<accession>A0A2G6KCD5</accession>
<dbReference type="EMBL" id="PDSK01000113">
    <property type="protein sequence ID" value="PIE32469.1"/>
    <property type="molecule type" value="Genomic_DNA"/>
</dbReference>
<sequence length="295" mass="33668">MKNSHRILDAFQPEKSFFIGIDSDGCVFDTMEIKQKQCFCPNTIECWNLQAIAEYVAEVIEFVNLYSIFRGTNRFPSLVMVMDFLRERSDVVDGSSLIPDMTPLSAWIEQETQLGNLTLERYAKTVNDPIVTTTLQWSLAVNATIEKIVKAVPSFPFVRESLKKMIEKADTIVVSQTPLEALEREWEEHHMSQFVRLIAGQEYGSKAEHLTYAAKGKYPDDNILMIGDALGDLNAAKQNGCLFYPINPGRETASWERFYQEGLEKFFQGTYAGAYEETVITEFHSYLPATPPWKR</sequence>
<evidence type="ECO:0000313" key="2">
    <source>
        <dbReference type="Proteomes" id="UP000230821"/>
    </source>
</evidence>